<comment type="caution">
    <text evidence="2">The sequence shown here is derived from an EMBL/GenBank/DDBJ whole genome shotgun (WGS) entry which is preliminary data.</text>
</comment>
<proteinExistence type="predicted"/>
<dbReference type="OrthoDB" id="1422119at2"/>
<sequence length="413" mass="50207">MRYLDTQHIVENNWEKLAMNRRYEYLHFRINQLLNSIVNLNVLDRGSKVLINSIRDKSKLKVSLSSVNYLKNLLKILNRITGKNYSLSYNILYLKNYIEFFLKIHNIILNYLHEYVKTRPYLVQAKQYDNTFYAYPQLIEVRNFYKKVSRIEGLKEVFIQGSLSTLDYNKFSDFDTFIIISKEAEEDVDLFIDTIFKLFRASRYFYKFDPYQHHRYFACLESDLYAYNQACLPTKVLDYATSIKNSEELFFQVYDSRLSHVIFLTNVLNYFVIHHEESFKRIANLWNLKYFVATVLFIPVLFLEVINIYVYKRDSFSIIKQFLSIDLQNYIDRCSYLRQIWNYKLTTKENLFRKLFLDIYLNPILYEYVMQKYSQKINRKEFNYIFSGSIPYTQFFYDEVRKIYKKDFNIDVE</sequence>
<keyword evidence="1" id="KW-0472">Membrane</keyword>
<evidence type="ECO:0000256" key="1">
    <source>
        <dbReference type="SAM" id="Phobius"/>
    </source>
</evidence>
<dbReference type="EMBL" id="LWLG01000023">
    <property type="protein sequence ID" value="OAQ19840.1"/>
    <property type="molecule type" value="Genomic_DNA"/>
</dbReference>
<gene>
    <name evidence="2" type="ORF">TDIS_2058</name>
</gene>
<reference evidence="2 3" key="1">
    <citation type="submission" date="2016-04" db="EMBL/GenBank/DDBJ databases">
        <title>Genome analysis of Thermosulfurimonas dismutans, the first thermophilic sulfur-disproportionating bacterium of the phylum Thermodesulfobacteria.</title>
        <authorList>
            <person name="Mardanov A.V."/>
            <person name="Beletsky A.V."/>
            <person name="Kadnikov V.V."/>
            <person name="Slobodkin A.I."/>
            <person name="Ravin N.V."/>
        </authorList>
    </citation>
    <scope>NUCLEOTIDE SEQUENCE [LARGE SCALE GENOMIC DNA]</scope>
    <source>
        <strain evidence="2 3">S95</strain>
    </source>
</reference>
<protein>
    <submittedName>
        <fullName evidence="2">Uncharacterized protein</fullName>
    </submittedName>
</protein>
<dbReference type="Proteomes" id="UP000078390">
    <property type="component" value="Unassembled WGS sequence"/>
</dbReference>
<dbReference type="AlphaFoldDB" id="A0A179D1B4"/>
<keyword evidence="3" id="KW-1185">Reference proteome</keyword>
<keyword evidence="1" id="KW-1133">Transmembrane helix</keyword>
<evidence type="ECO:0000313" key="2">
    <source>
        <dbReference type="EMBL" id="OAQ19840.1"/>
    </source>
</evidence>
<evidence type="ECO:0000313" key="3">
    <source>
        <dbReference type="Proteomes" id="UP000078390"/>
    </source>
</evidence>
<dbReference type="STRING" id="999894.TDIS_2058"/>
<name>A0A179D1B4_9BACT</name>
<keyword evidence="1" id="KW-0812">Transmembrane</keyword>
<dbReference type="RefSeq" id="WP_068671787.1">
    <property type="nucleotide sequence ID" value="NZ_LWLG01000023.1"/>
</dbReference>
<feature type="transmembrane region" description="Helical" evidence="1">
    <location>
        <begin position="290"/>
        <end position="311"/>
    </location>
</feature>
<organism evidence="2 3">
    <name type="scientific">Thermosulfurimonas dismutans</name>
    <dbReference type="NCBI Taxonomy" id="999894"/>
    <lineage>
        <taxon>Bacteria</taxon>
        <taxon>Pseudomonadati</taxon>
        <taxon>Thermodesulfobacteriota</taxon>
        <taxon>Thermodesulfobacteria</taxon>
        <taxon>Thermodesulfobacteriales</taxon>
        <taxon>Thermodesulfobacteriaceae</taxon>
        <taxon>Thermosulfurimonas</taxon>
    </lineage>
</organism>
<accession>A0A179D1B4</accession>